<dbReference type="InterPro" id="IPR013431">
    <property type="entry name" value="Delta_60_rpt"/>
</dbReference>
<name>A0A831WCP9_9GAMM</name>
<evidence type="ECO:0000313" key="1">
    <source>
        <dbReference type="EMBL" id="HEC07850.1"/>
    </source>
</evidence>
<protein>
    <submittedName>
        <fullName evidence="1">Uncharacterized protein</fullName>
    </submittedName>
</protein>
<gene>
    <name evidence="1" type="ORF">ENJ12_13420</name>
</gene>
<organism evidence="1">
    <name type="scientific">Thiolapillus brandeum</name>
    <dbReference type="NCBI Taxonomy" id="1076588"/>
    <lineage>
        <taxon>Bacteria</taxon>
        <taxon>Pseudomonadati</taxon>
        <taxon>Pseudomonadota</taxon>
        <taxon>Gammaproteobacteria</taxon>
        <taxon>Chromatiales</taxon>
        <taxon>Sedimenticolaceae</taxon>
        <taxon>Thiolapillus</taxon>
    </lineage>
</organism>
<proteinExistence type="predicted"/>
<dbReference type="InterPro" id="IPR011047">
    <property type="entry name" value="Quinoprotein_ADH-like_sf"/>
</dbReference>
<comment type="caution">
    <text evidence="1">The sequence shown here is derived from an EMBL/GenBank/DDBJ whole genome shotgun (WGS) entry which is preliminary data.</text>
</comment>
<dbReference type="SUPFAM" id="SSF50998">
    <property type="entry name" value="Quinoprotein alcohol dehydrogenase-like"/>
    <property type="match status" value="2"/>
</dbReference>
<dbReference type="Gene3D" id="2.80.10.50">
    <property type="match status" value="3"/>
</dbReference>
<accession>A0A831WCP9</accession>
<dbReference type="EMBL" id="DRLF01000463">
    <property type="protein sequence ID" value="HEC07850.1"/>
    <property type="molecule type" value="Genomic_DNA"/>
</dbReference>
<sequence length="919" mass="96720">MVTRRLVMENSLHFTSVNVMREKLRHLLLLVLTTLFLLASPLASAGYAAVADAPKLTLVKPGSIDAIAELPDGGLIIGGAFTQIQGKEQSCIAKLNPDGTLDEDWDPQIRYRTTCVKALLRDGDYLYVGGGFAFVGGKMRLGICRLDLATGKLDPDWYPVAEGDHSYKGIYAMQPLPGGNEIFLGGFFSSLGKNIQSIVKVSTLTGDVDPDWDPGLASGSQVYAMALSGGNLYIGGYFTEIAGVSRNYIAKVSAAGTGALDMNWNPDADSTVSSLVLSATGDKLYAGGDFRQLGGVSRRGLARMNAAGTGQPDAWDPAPEGIPGFIASVRTLALTGNSLYVGGQFAVIGGQNRNSIARLSTVDATADSTWNPDSNKRVRVLLLSADGSRIHVGGEFFTTGGEHTLSFASLETASDNLVAGFTDLNIGEAGIVNALVRHANDLYFGGDFVRVNGQPQFFLGKIDTATGQLQHWGAGFDGSILALAVSADGSALYTGGDFTHIGLDVKNHLARLQASDASVVPAWNPSASGSVWTLLLNGNDLYVGGRFFNIGGVQHYLARLAADTGVLDSGWNPQASRGVYALALSGNDLYAGGVFSTMGGLPRNRLAKLDTTTAAVDAGWQADTNSTVRTLLVDGNALYVGGHFTQIGGVDRNRIARLNASNGAIDNQWNPDASKDVFSLALSSNGNDLYLGGWFSSIGGIRMPKIAKVTTSDATLDMDWDLDMSTGGTVSALVLGDTGLYAAGEFPRIGGKHTTLAHIVDGHLLTVTARASGQARYGVIDSTPEGIKCSPYTGITDCEHAMVEDDYVLTAASGDPQLTISQEWLSGCDSAGGTSATCGVTLDADKAVAVRLACEQFDMLPPEEPVTTNTTVRCREIKAVRGYEIGDGGRVRFEAQSSVELGPGFRVNSLADYFAISVQ</sequence>
<dbReference type="Proteomes" id="UP000886339">
    <property type="component" value="Unassembled WGS sequence"/>
</dbReference>
<dbReference type="AlphaFoldDB" id="A0A831WCP9"/>
<dbReference type="PANTHER" id="PTHR31778:SF2">
    <property type="entry name" value="BUD SITE SELECTION PROTEIN RAX2"/>
    <property type="match status" value="1"/>
</dbReference>
<dbReference type="GO" id="GO:1902929">
    <property type="term" value="C:plasma membrane of growing cell tip"/>
    <property type="evidence" value="ECO:0007669"/>
    <property type="project" value="TreeGrafter"/>
</dbReference>
<dbReference type="Pfam" id="PF17164">
    <property type="entry name" value="DUF5122"/>
    <property type="match status" value="5"/>
</dbReference>
<reference evidence="1" key="1">
    <citation type="journal article" date="2020" name="mSystems">
        <title>Genome- and Community-Level Interaction Insights into Carbon Utilization and Element Cycling Functions of Hydrothermarchaeota in Hydrothermal Sediment.</title>
        <authorList>
            <person name="Zhou Z."/>
            <person name="Liu Y."/>
            <person name="Xu W."/>
            <person name="Pan J."/>
            <person name="Luo Z.H."/>
            <person name="Li M."/>
        </authorList>
    </citation>
    <scope>NUCLEOTIDE SEQUENCE [LARGE SCALE GENOMIC DNA]</scope>
    <source>
        <strain evidence="1">HyVt-458</strain>
    </source>
</reference>
<dbReference type="PANTHER" id="PTHR31778">
    <property type="entry name" value="BUD SITE SELECTION PROTEIN RAX2"/>
    <property type="match status" value="1"/>
</dbReference>